<keyword evidence="1" id="KW-1133">Transmembrane helix</keyword>
<gene>
    <name evidence="2" type="ORF">MNODULE_01635</name>
</gene>
<organism evidence="2 3">
    <name type="scientific">Candidatus Manganitrophus noduliformans</name>
    <dbReference type="NCBI Taxonomy" id="2606439"/>
    <lineage>
        <taxon>Bacteria</taxon>
        <taxon>Pseudomonadati</taxon>
        <taxon>Nitrospirota</taxon>
        <taxon>Nitrospiria</taxon>
        <taxon>Candidatus Troglogloeales</taxon>
        <taxon>Candidatus Manganitrophaceae</taxon>
        <taxon>Candidatus Manganitrophus</taxon>
    </lineage>
</organism>
<name>A0A7X6DLQ8_9BACT</name>
<keyword evidence="1" id="KW-0812">Transmembrane</keyword>
<evidence type="ECO:0000256" key="1">
    <source>
        <dbReference type="SAM" id="Phobius"/>
    </source>
</evidence>
<feature type="transmembrane region" description="Helical" evidence="1">
    <location>
        <begin position="43"/>
        <end position="66"/>
    </location>
</feature>
<dbReference type="AlphaFoldDB" id="A0A7X6DLQ8"/>
<feature type="transmembrane region" description="Helical" evidence="1">
    <location>
        <begin position="103"/>
        <end position="126"/>
    </location>
</feature>
<evidence type="ECO:0000313" key="2">
    <source>
        <dbReference type="EMBL" id="NKE69452.1"/>
    </source>
</evidence>
<feature type="transmembrane region" description="Helical" evidence="1">
    <location>
        <begin position="78"/>
        <end position="97"/>
    </location>
</feature>
<evidence type="ECO:0000313" key="3">
    <source>
        <dbReference type="Proteomes" id="UP000534783"/>
    </source>
</evidence>
<feature type="transmembrane region" description="Helical" evidence="1">
    <location>
        <begin position="12"/>
        <end position="31"/>
    </location>
</feature>
<dbReference type="RefSeq" id="WP_168057749.1">
    <property type="nucleotide sequence ID" value="NZ_VTOW01000001.1"/>
</dbReference>
<protein>
    <submittedName>
        <fullName evidence="2">Uncharacterized protein</fullName>
    </submittedName>
</protein>
<keyword evidence="1" id="KW-0472">Membrane</keyword>
<dbReference type="Proteomes" id="UP000534783">
    <property type="component" value="Unassembled WGS sequence"/>
</dbReference>
<reference evidence="2 3" key="1">
    <citation type="journal article" date="2020" name="Nature">
        <title>Bacterial chemolithoautotrophy via manganese oxidation.</title>
        <authorList>
            <person name="Yu H."/>
            <person name="Leadbetter J.R."/>
        </authorList>
    </citation>
    <scope>NUCLEOTIDE SEQUENCE [LARGE SCALE GENOMIC DNA]</scope>
    <source>
        <strain evidence="2 3">Mn-1</strain>
    </source>
</reference>
<accession>A0A7X6DLQ8</accession>
<comment type="caution">
    <text evidence="2">The sequence shown here is derived from an EMBL/GenBank/DDBJ whole genome shotgun (WGS) entry which is preliminary data.</text>
</comment>
<sequence>MNNNVVLRGSVASILVTLPIGMIVLRLLPGWDGLVRDMGAGGAWTVAFVSQLIYGWVIGIATFAFLKLLEKLKYQGSAFGAGLSAAISVTTINILSIRFSVDFGAALVLWLAWATWVVNYVVYLFMKLLNRSRRPIA</sequence>
<proteinExistence type="predicted"/>
<dbReference type="EMBL" id="VTOW01000001">
    <property type="protein sequence ID" value="NKE69452.1"/>
    <property type="molecule type" value="Genomic_DNA"/>
</dbReference>
<keyword evidence="3" id="KW-1185">Reference proteome</keyword>